<sequence length="176" mass="19898">MSEIPVFVLYDGWWEQTTKKFVGSKCKGILIRDDITYTGFLEKLFIGLEVDSTKLDIRMRIGTSMPECPLMALSNDDDIRFFICLMKKGSSCPLYASIVRKKEDKEFKFSGGSNHFSREQHVGMTPLSDSDVGGEDLEQSQEQYNSDEGLGSKEKVLSIPSELASGDEVKRNSRFR</sequence>
<accession>A0AA88IZI7</accession>
<dbReference type="EMBL" id="BTGU01000082">
    <property type="protein sequence ID" value="GMN58939.1"/>
    <property type="molecule type" value="Genomic_DNA"/>
</dbReference>
<dbReference type="AlphaFoldDB" id="A0AA88IZI7"/>
<organism evidence="2 3">
    <name type="scientific">Ficus carica</name>
    <name type="common">Common fig</name>
    <dbReference type="NCBI Taxonomy" id="3494"/>
    <lineage>
        <taxon>Eukaryota</taxon>
        <taxon>Viridiplantae</taxon>
        <taxon>Streptophyta</taxon>
        <taxon>Embryophyta</taxon>
        <taxon>Tracheophyta</taxon>
        <taxon>Spermatophyta</taxon>
        <taxon>Magnoliopsida</taxon>
        <taxon>eudicotyledons</taxon>
        <taxon>Gunneridae</taxon>
        <taxon>Pentapetalae</taxon>
        <taxon>rosids</taxon>
        <taxon>fabids</taxon>
        <taxon>Rosales</taxon>
        <taxon>Moraceae</taxon>
        <taxon>Ficeae</taxon>
        <taxon>Ficus</taxon>
    </lineage>
</organism>
<evidence type="ECO:0000313" key="3">
    <source>
        <dbReference type="Proteomes" id="UP001187192"/>
    </source>
</evidence>
<dbReference type="Proteomes" id="UP001187192">
    <property type="component" value="Unassembled WGS sequence"/>
</dbReference>
<evidence type="ECO:0000313" key="2">
    <source>
        <dbReference type="EMBL" id="GMN58939.1"/>
    </source>
</evidence>
<feature type="region of interest" description="Disordered" evidence="1">
    <location>
        <begin position="117"/>
        <end position="176"/>
    </location>
</feature>
<evidence type="ECO:0000256" key="1">
    <source>
        <dbReference type="SAM" id="MobiDB-lite"/>
    </source>
</evidence>
<protein>
    <submittedName>
        <fullName evidence="2">Uncharacterized protein</fullName>
    </submittedName>
</protein>
<name>A0AA88IZI7_FICCA</name>
<proteinExistence type="predicted"/>
<gene>
    <name evidence="2" type="ORF">TIFTF001_028043</name>
</gene>
<reference evidence="2" key="1">
    <citation type="submission" date="2023-07" db="EMBL/GenBank/DDBJ databases">
        <title>draft genome sequence of fig (Ficus carica).</title>
        <authorList>
            <person name="Takahashi T."/>
            <person name="Nishimura K."/>
        </authorList>
    </citation>
    <scope>NUCLEOTIDE SEQUENCE</scope>
</reference>
<feature type="compositionally biased region" description="Basic and acidic residues" evidence="1">
    <location>
        <begin position="167"/>
        <end position="176"/>
    </location>
</feature>
<keyword evidence="3" id="KW-1185">Reference proteome</keyword>
<comment type="caution">
    <text evidence="2">The sequence shown here is derived from an EMBL/GenBank/DDBJ whole genome shotgun (WGS) entry which is preliminary data.</text>
</comment>